<reference evidence="1" key="1">
    <citation type="submission" date="2021-04" db="EMBL/GenBank/DDBJ databases">
        <authorList>
            <person name="Chebbi M.A.C M."/>
        </authorList>
    </citation>
    <scope>NUCLEOTIDE SEQUENCE</scope>
</reference>
<gene>
    <name evidence="1" type="ORF">HICCMSTLAB_LOCUS5580</name>
</gene>
<evidence type="ECO:0000313" key="2">
    <source>
        <dbReference type="Proteomes" id="UP000786811"/>
    </source>
</evidence>
<keyword evidence="2" id="KW-1185">Reference proteome</keyword>
<sequence>MSTSVENSIFEKRENYYDIKFFRLISLKTFESKDVLNNNATNWSDKYDSMNLIVAYESPLRYSHASNHMQPRIRTCSPQHLQCSSTLIDIFLFENSSVNK</sequence>
<name>A0A8J2MKR0_COTCN</name>
<evidence type="ECO:0000313" key="1">
    <source>
        <dbReference type="EMBL" id="CAG5090313.1"/>
    </source>
</evidence>
<proteinExistence type="predicted"/>
<comment type="caution">
    <text evidence="1">The sequence shown here is derived from an EMBL/GenBank/DDBJ whole genome shotgun (WGS) entry which is preliminary data.</text>
</comment>
<dbReference type="AlphaFoldDB" id="A0A8J2MKR0"/>
<organism evidence="1 2">
    <name type="scientific">Cotesia congregata</name>
    <name type="common">Parasitoid wasp</name>
    <name type="synonym">Apanteles congregatus</name>
    <dbReference type="NCBI Taxonomy" id="51543"/>
    <lineage>
        <taxon>Eukaryota</taxon>
        <taxon>Metazoa</taxon>
        <taxon>Ecdysozoa</taxon>
        <taxon>Arthropoda</taxon>
        <taxon>Hexapoda</taxon>
        <taxon>Insecta</taxon>
        <taxon>Pterygota</taxon>
        <taxon>Neoptera</taxon>
        <taxon>Endopterygota</taxon>
        <taxon>Hymenoptera</taxon>
        <taxon>Apocrita</taxon>
        <taxon>Ichneumonoidea</taxon>
        <taxon>Braconidae</taxon>
        <taxon>Microgastrinae</taxon>
        <taxon>Cotesia</taxon>
    </lineage>
</organism>
<protein>
    <submittedName>
        <fullName evidence="1">Uncharacterized protein</fullName>
    </submittedName>
</protein>
<accession>A0A8J2MKR0</accession>
<dbReference type="Proteomes" id="UP000786811">
    <property type="component" value="Unassembled WGS sequence"/>
</dbReference>
<dbReference type="EMBL" id="CAJNRD030001119">
    <property type="protein sequence ID" value="CAG5090313.1"/>
    <property type="molecule type" value="Genomic_DNA"/>
</dbReference>